<dbReference type="InterPro" id="IPR011099">
    <property type="entry name" value="Glyco_hydro_67_C"/>
</dbReference>
<organism evidence="13 14">
    <name type="scientific">Niabella ginsenosidivorans</name>
    <dbReference type="NCBI Taxonomy" id="1176587"/>
    <lineage>
        <taxon>Bacteria</taxon>
        <taxon>Pseudomonadati</taxon>
        <taxon>Bacteroidota</taxon>
        <taxon>Chitinophagia</taxon>
        <taxon>Chitinophagales</taxon>
        <taxon>Chitinophagaceae</taxon>
        <taxon>Niabella</taxon>
    </lineage>
</organism>
<feature type="domain" description="Glycosyl hydrolase family 67 catalytic" evidence="12">
    <location>
        <begin position="147"/>
        <end position="486"/>
    </location>
</feature>
<dbReference type="Gene3D" id="3.20.20.80">
    <property type="entry name" value="Glycosidases"/>
    <property type="match status" value="1"/>
</dbReference>
<evidence type="ECO:0000256" key="1">
    <source>
        <dbReference type="ARBA" id="ARBA00008833"/>
    </source>
</evidence>
<dbReference type="GO" id="GO:0046559">
    <property type="term" value="F:alpha-glucuronidase activity"/>
    <property type="evidence" value="ECO:0007669"/>
    <property type="project" value="InterPro"/>
</dbReference>
<dbReference type="KEGG" id="nia:A8C56_11295"/>
<sequence length="737" mass="83075">MKSCFLYIFLMASLCLKAENGYELWMRYVRVQNPVLLKQYQSALKYYAIQTTSATLSVAKNELLKGIEGLTGNRINETQGTENNSIIAGTPASSAFIKRFLDAGNYHPGKEGYIIQSEKTGSKSRIVIAADNDIGVLYGVFAFLRLLQTEQNIHDLFIESSPKIQYRILNHWDNLNRTVERGYAGASIWNWHTLPDYIDQRYIDYARANASVGINGTVLTNVNANSLTLTAPYLQKVKALADVFRPYGIKVFLTAKFSAPEEIGGLKTADPLNAEVKNWWRQKCNEIYALIPDFGGFLIKANSEGQPGPQGYGRTHADGANLFADALAPHGGIVMWRAFVYDVRVQNTNEHFGEGHQEATGNAIAAEDRFKQAYDEFKPLDGKFRKNVLLQVKNGPIDFQPREPFSPLFGAMPQTPLMMEFQLTQEYLGQGTHLVYEAPLFKECLDADTYAKGSGSAVARVIDGSLNDHPVTGIAGVANIGNDINWTGHPFGQANWYAFGRLAWDYHLSSAQVAEEWLRQTFSNNKIFIAAAQKIMLASREAVVNYMTPLGLHHIMGTGHHYGPAPWVDNAGRADWNPVYYHKADAAGIGFDRTAAGSNALAQYQPEVQKQWNNRSTCDEKYLLWFHHVPWSFKMNTGRSLWDELCYKYNAGVDSVRWMREQWNRLNAYVDAERFTSIKLLLGIQEKEAVWWRNACLLYFQTFSKMAIPSKYEQPDKTLTYYKSLKFLYAPGIGGNL</sequence>
<feature type="domain" description="Alpha glucuronidase N-terminal" evidence="10">
    <location>
        <begin position="24"/>
        <end position="142"/>
    </location>
</feature>
<dbReference type="PIRSF" id="PIRSF029900">
    <property type="entry name" value="Alpha-glucuronds"/>
    <property type="match status" value="1"/>
</dbReference>
<evidence type="ECO:0000256" key="2">
    <source>
        <dbReference type="ARBA" id="ARBA00022651"/>
    </source>
</evidence>
<evidence type="ECO:0000313" key="13">
    <source>
        <dbReference type="EMBL" id="ANH83871.1"/>
    </source>
</evidence>
<protein>
    <recommendedName>
        <fullName evidence="9">Xylan alpha-1,2-glucuronidase</fullName>
        <ecNumber evidence="9">3.2.1.131</ecNumber>
    </recommendedName>
</protein>
<reference evidence="13 14" key="1">
    <citation type="submission" date="2016-05" db="EMBL/GenBank/DDBJ databases">
        <title>Niabella ginsenosidivorans BS26 whole genome sequencing.</title>
        <authorList>
            <person name="Im W.T."/>
            <person name="Siddiqi M.Z."/>
        </authorList>
    </citation>
    <scope>NUCLEOTIDE SEQUENCE [LARGE SCALE GENOMIC DNA]</scope>
    <source>
        <strain evidence="13 14">BS26</strain>
    </source>
</reference>
<name>A0A1A9IB15_9BACT</name>
<evidence type="ECO:0000256" key="6">
    <source>
        <dbReference type="ARBA" id="ARBA00023326"/>
    </source>
</evidence>
<dbReference type="Gene3D" id="3.30.379.10">
    <property type="entry name" value="Chitobiase/beta-hexosaminidase domain 2-like"/>
    <property type="match status" value="1"/>
</dbReference>
<dbReference type="PANTHER" id="PTHR39207:SF1">
    <property type="entry name" value="ALPHA-GLUCURONIDASE A"/>
    <property type="match status" value="1"/>
</dbReference>
<dbReference type="GO" id="GO:0033939">
    <property type="term" value="F:xylan alpha-1,2-glucuronosidase activity"/>
    <property type="evidence" value="ECO:0007669"/>
    <property type="project" value="UniProtKB-EC"/>
</dbReference>
<dbReference type="Proteomes" id="UP000077667">
    <property type="component" value="Chromosome"/>
</dbReference>
<dbReference type="EMBL" id="CP015772">
    <property type="protein sequence ID" value="ANH83871.1"/>
    <property type="molecule type" value="Genomic_DNA"/>
</dbReference>
<dbReference type="SUPFAM" id="SSF51445">
    <property type="entry name" value="(Trans)glycosidases"/>
    <property type="match status" value="1"/>
</dbReference>
<dbReference type="Pfam" id="PF03648">
    <property type="entry name" value="Glyco_hydro_67N"/>
    <property type="match status" value="1"/>
</dbReference>
<dbReference type="Pfam" id="PF07477">
    <property type="entry name" value="Glyco_hydro_67C"/>
    <property type="match status" value="1"/>
</dbReference>
<dbReference type="EC" id="3.2.1.131" evidence="9"/>
<keyword evidence="4 9" id="KW-0119">Carbohydrate metabolism</keyword>
<evidence type="ECO:0000256" key="8">
    <source>
        <dbReference type="PIRSR" id="PIRSR029900-1"/>
    </source>
</evidence>
<dbReference type="InterPro" id="IPR017853">
    <property type="entry name" value="GH"/>
</dbReference>
<keyword evidence="5 7" id="KW-0326">Glycosidase</keyword>
<dbReference type="Gene3D" id="3.90.1330.10">
    <property type="entry name" value="Alpha-glucuronidase, C-terminal domain"/>
    <property type="match status" value="1"/>
</dbReference>
<evidence type="ECO:0000256" key="4">
    <source>
        <dbReference type="ARBA" id="ARBA00023277"/>
    </source>
</evidence>
<evidence type="ECO:0000256" key="7">
    <source>
        <dbReference type="PIRNR" id="PIRNR029900"/>
    </source>
</evidence>
<dbReference type="PANTHER" id="PTHR39207">
    <property type="entry name" value="ALPHA-GLUCURONIDASE A"/>
    <property type="match status" value="1"/>
</dbReference>
<dbReference type="InterPro" id="IPR037054">
    <property type="entry name" value="A-glucoronidase_C_sf"/>
</dbReference>
<dbReference type="GO" id="GO:0045493">
    <property type="term" value="P:xylan catabolic process"/>
    <property type="evidence" value="ECO:0007669"/>
    <property type="project" value="UniProtKB-KW"/>
</dbReference>
<dbReference type="AlphaFoldDB" id="A0A1A9IB15"/>
<evidence type="ECO:0000259" key="10">
    <source>
        <dbReference type="Pfam" id="PF03648"/>
    </source>
</evidence>
<evidence type="ECO:0000313" key="14">
    <source>
        <dbReference type="Proteomes" id="UP000077667"/>
    </source>
</evidence>
<comment type="similarity">
    <text evidence="1 7 9">Belongs to the glycosyl hydrolase 67 family.</text>
</comment>
<feature type="active site" description="Proton donor" evidence="8">
    <location>
        <position position="304"/>
    </location>
</feature>
<dbReference type="InterPro" id="IPR011395">
    <property type="entry name" value="Glyco_hydro_67_aGlcAse"/>
</dbReference>
<keyword evidence="6 9" id="KW-0624">Polysaccharide degradation</keyword>
<dbReference type="InterPro" id="IPR011100">
    <property type="entry name" value="Glyco_hydro_67_cat"/>
</dbReference>
<feature type="active site" description="Proton acceptor" evidence="8">
    <location>
        <position position="426"/>
    </location>
</feature>
<dbReference type="OrthoDB" id="339499at2"/>
<comment type="catalytic activity">
    <reaction evidence="9">
        <text>Hydrolysis of (1-&gt;2)-alpha-D-(4-O-methyl)glucuronosyl links in the main chain of hardwood xylans.</text>
        <dbReference type="EC" id="3.2.1.131"/>
    </reaction>
</comment>
<evidence type="ECO:0000256" key="3">
    <source>
        <dbReference type="ARBA" id="ARBA00022801"/>
    </source>
</evidence>
<dbReference type="Pfam" id="PF07488">
    <property type="entry name" value="Glyco_hydro_67M"/>
    <property type="match status" value="1"/>
</dbReference>
<dbReference type="InterPro" id="IPR029018">
    <property type="entry name" value="Hex-like_dom2"/>
</dbReference>
<gene>
    <name evidence="13" type="ORF">A8C56_11295</name>
</gene>
<keyword evidence="14" id="KW-1185">Reference proteome</keyword>
<evidence type="ECO:0000259" key="12">
    <source>
        <dbReference type="Pfam" id="PF07488"/>
    </source>
</evidence>
<accession>A0A1A9IB15</accession>
<dbReference type="STRING" id="1176587.A8C56_11295"/>
<proteinExistence type="inferred from homology"/>
<evidence type="ECO:0000259" key="11">
    <source>
        <dbReference type="Pfam" id="PF07477"/>
    </source>
</evidence>
<keyword evidence="2 7" id="KW-0858">Xylan degradation</keyword>
<dbReference type="SUPFAM" id="SSF55545">
    <property type="entry name" value="beta-N-acetylhexosaminidase-like domain"/>
    <property type="match status" value="1"/>
</dbReference>
<feature type="domain" description="Glycosyl hydrolase family 67 C-terminal" evidence="11">
    <location>
        <begin position="487"/>
        <end position="711"/>
    </location>
</feature>
<dbReference type="InterPro" id="IPR005154">
    <property type="entry name" value="Glyco_hydro_67_aGlcAse_N"/>
</dbReference>
<evidence type="ECO:0000256" key="9">
    <source>
        <dbReference type="RuleBase" id="RU361198"/>
    </source>
</evidence>
<evidence type="ECO:0000256" key="5">
    <source>
        <dbReference type="ARBA" id="ARBA00023295"/>
    </source>
</evidence>
<keyword evidence="3 7" id="KW-0378">Hydrolase</keyword>
<dbReference type="GO" id="GO:0005576">
    <property type="term" value="C:extracellular region"/>
    <property type="evidence" value="ECO:0007669"/>
    <property type="project" value="InterPro"/>
</dbReference>
<feature type="active site" description="Proton acceptor" evidence="8">
    <location>
        <position position="398"/>
    </location>
</feature>
<comment type="subunit">
    <text evidence="9">Homodimer.</text>
</comment>